<protein>
    <submittedName>
        <fullName evidence="1">Uncharacterized protein</fullName>
    </submittedName>
</protein>
<comment type="caution">
    <text evidence="1">The sequence shown here is derived from an EMBL/GenBank/DDBJ whole genome shotgun (WGS) entry which is preliminary data.</text>
</comment>
<reference evidence="1" key="1">
    <citation type="submission" date="2013-08" db="EMBL/GenBank/DDBJ databases">
        <authorList>
            <person name="Mendez C."/>
            <person name="Richter M."/>
            <person name="Ferrer M."/>
            <person name="Sanchez J."/>
        </authorList>
    </citation>
    <scope>NUCLEOTIDE SEQUENCE</scope>
</reference>
<dbReference type="EMBL" id="AUZY01000307">
    <property type="protein sequence ID" value="EQD79047.1"/>
    <property type="molecule type" value="Genomic_DNA"/>
</dbReference>
<reference evidence="1" key="2">
    <citation type="journal article" date="2014" name="ISME J.">
        <title>Microbial stratification in low pH oxic and suboxic macroscopic growths along an acid mine drainage.</title>
        <authorList>
            <person name="Mendez-Garcia C."/>
            <person name="Mesa V."/>
            <person name="Sprenger R.R."/>
            <person name="Richter M."/>
            <person name="Diez M.S."/>
            <person name="Solano J."/>
            <person name="Bargiela R."/>
            <person name="Golyshina O.V."/>
            <person name="Manteca A."/>
            <person name="Ramos J.L."/>
            <person name="Gallego J.R."/>
            <person name="Llorente I."/>
            <person name="Martins Dos Santos V.A."/>
            <person name="Jensen O.N."/>
            <person name="Pelaez A.I."/>
            <person name="Sanchez J."/>
            <person name="Ferrer M."/>
        </authorList>
    </citation>
    <scope>NUCLEOTIDE SEQUENCE</scope>
</reference>
<dbReference type="AlphaFoldDB" id="T1C9Z5"/>
<sequence length="161" mass="16661">MERISLGLPPYVGMDASLNAAAQQAAVKQGDPYPPANWASTYFAGTWGSAWFGGWSGIGTLAADYGWLYNDGWGGPNGTSNYACTSATSKGCWAHRDELLGQTDYSTPNGATWGVGLNCTTCVVGAGSAQGDASTTVLVAKPSVPDSRLHLTFDVGADCLL</sequence>
<evidence type="ECO:0000313" key="1">
    <source>
        <dbReference type="EMBL" id="EQD79047.1"/>
    </source>
</evidence>
<proteinExistence type="predicted"/>
<name>T1C9Z5_9ZZZZ</name>
<feature type="non-terminal residue" evidence="1">
    <location>
        <position position="161"/>
    </location>
</feature>
<gene>
    <name evidence="1" type="ORF">B1B_00402</name>
</gene>
<organism evidence="1">
    <name type="scientific">mine drainage metagenome</name>
    <dbReference type="NCBI Taxonomy" id="410659"/>
    <lineage>
        <taxon>unclassified sequences</taxon>
        <taxon>metagenomes</taxon>
        <taxon>ecological metagenomes</taxon>
    </lineage>
</organism>
<accession>T1C9Z5</accession>